<dbReference type="AlphaFoldDB" id="A0A1Y2CT23"/>
<name>A0A1Y2CT23_9FUNG</name>
<keyword evidence="3" id="KW-1185">Reference proteome</keyword>
<proteinExistence type="predicted"/>
<evidence type="ECO:0000313" key="3">
    <source>
        <dbReference type="Proteomes" id="UP000193642"/>
    </source>
</evidence>
<evidence type="ECO:0000313" key="1">
    <source>
        <dbReference type="EMBL" id="ORY26749.1"/>
    </source>
</evidence>
<protein>
    <submittedName>
        <fullName evidence="2">Uncharacterized protein</fullName>
    </submittedName>
</protein>
<dbReference type="Proteomes" id="UP000193642">
    <property type="component" value="Unassembled WGS sequence"/>
</dbReference>
<dbReference type="EMBL" id="MCGO01000008">
    <property type="protein sequence ID" value="ORY50004.1"/>
    <property type="molecule type" value="Genomic_DNA"/>
</dbReference>
<comment type="caution">
    <text evidence="2">The sequence shown here is derived from an EMBL/GenBank/DDBJ whole genome shotgun (WGS) entry which is preliminary data.</text>
</comment>
<dbReference type="EMBL" id="MCGO01000109">
    <property type="protein sequence ID" value="ORY26749.1"/>
    <property type="molecule type" value="Genomic_DNA"/>
</dbReference>
<organism evidence="2 3">
    <name type="scientific">Rhizoclosmatium globosum</name>
    <dbReference type="NCBI Taxonomy" id="329046"/>
    <lineage>
        <taxon>Eukaryota</taxon>
        <taxon>Fungi</taxon>
        <taxon>Fungi incertae sedis</taxon>
        <taxon>Chytridiomycota</taxon>
        <taxon>Chytridiomycota incertae sedis</taxon>
        <taxon>Chytridiomycetes</taxon>
        <taxon>Chytridiales</taxon>
        <taxon>Chytriomycetaceae</taxon>
        <taxon>Rhizoclosmatium</taxon>
    </lineage>
</organism>
<dbReference type="OrthoDB" id="2165283at2759"/>
<gene>
    <name evidence="2" type="ORF">BCR33DRAFT_713597</name>
    <name evidence="1" type="ORF">BCR33DRAFT_726014</name>
</gene>
<sequence length="438" mass="47068">MLSHSPPAKASVLANLGSGPAPLTTSGTPDYLACRICVSHPDVSSAPPHDLCSAPKLCPSFGDKEAIAAAQDYANTHGRADKKILTLNLLDHFYRTSSASQLTQPPASNQPPDQATAIALLAQQMAAIQVQQTTQKPVNPPPPPVSTIPSNPLDQSATIAQLTQQVAALQALQALPAAPTPAIPGLDMATLAFLIKALSPEKTPARRDDDSHPAGKTIALSFPTISPSLISSICNGKADASTIAKLGKDKTTSVPTKNYVFNAADGTYSAVDSSSSSASFPSFNYLLRCWDYFWRILCHLHHHNHGASMPFERYERYSDFIDTLRIWVGEGSPTDFSFPAVRNYAVAVMMKLLADHDYDFPEEPRLFNLHVSGRSVVSHQPHIQKKPAPTVSGVCRNWNAGLDCLSKPCPFRHVCNRPPCQGKDAAHKGNTCKLPAQA</sequence>
<reference evidence="2 3" key="1">
    <citation type="submission" date="2016-07" db="EMBL/GenBank/DDBJ databases">
        <title>Pervasive Adenine N6-methylation of Active Genes in Fungi.</title>
        <authorList>
            <consortium name="DOE Joint Genome Institute"/>
            <person name="Mondo S.J."/>
            <person name="Dannebaum R.O."/>
            <person name="Kuo R.C."/>
            <person name="Labutti K."/>
            <person name="Haridas S."/>
            <person name="Kuo A."/>
            <person name="Salamov A."/>
            <person name="Ahrendt S.R."/>
            <person name="Lipzen A."/>
            <person name="Sullivan W."/>
            <person name="Andreopoulos W.B."/>
            <person name="Clum A."/>
            <person name="Lindquist E."/>
            <person name="Daum C."/>
            <person name="Ramamoorthy G.K."/>
            <person name="Gryganskyi A."/>
            <person name="Culley D."/>
            <person name="Magnuson J.K."/>
            <person name="James T.Y."/>
            <person name="O'Malley M.A."/>
            <person name="Stajich J.E."/>
            <person name="Spatafora J.W."/>
            <person name="Visel A."/>
            <person name="Grigoriev I.V."/>
        </authorList>
    </citation>
    <scope>NUCLEOTIDE SEQUENCE [LARGE SCALE GENOMIC DNA]</scope>
    <source>
        <strain evidence="2 3">JEL800</strain>
    </source>
</reference>
<accession>A0A1Y2CT23</accession>
<evidence type="ECO:0000313" key="2">
    <source>
        <dbReference type="EMBL" id="ORY50004.1"/>
    </source>
</evidence>